<feature type="non-terminal residue" evidence="1">
    <location>
        <position position="24"/>
    </location>
</feature>
<accession>A0A382Q2T4</accession>
<dbReference type="AlphaFoldDB" id="A0A382Q2T4"/>
<gene>
    <name evidence="1" type="ORF">METZ01_LOCUS332099</name>
</gene>
<organism evidence="1">
    <name type="scientific">marine metagenome</name>
    <dbReference type="NCBI Taxonomy" id="408172"/>
    <lineage>
        <taxon>unclassified sequences</taxon>
        <taxon>metagenomes</taxon>
        <taxon>ecological metagenomes</taxon>
    </lineage>
</organism>
<dbReference type="EMBL" id="UINC01111202">
    <property type="protein sequence ID" value="SVC79245.1"/>
    <property type="molecule type" value="Genomic_DNA"/>
</dbReference>
<reference evidence="1" key="1">
    <citation type="submission" date="2018-05" db="EMBL/GenBank/DDBJ databases">
        <authorList>
            <person name="Lanie J.A."/>
            <person name="Ng W.-L."/>
            <person name="Kazmierczak K.M."/>
            <person name="Andrzejewski T.M."/>
            <person name="Davidsen T.M."/>
            <person name="Wayne K.J."/>
            <person name="Tettelin H."/>
            <person name="Glass J.I."/>
            <person name="Rusch D."/>
            <person name="Podicherti R."/>
            <person name="Tsui H.-C.T."/>
            <person name="Winkler M.E."/>
        </authorList>
    </citation>
    <scope>NUCLEOTIDE SEQUENCE</scope>
</reference>
<proteinExistence type="predicted"/>
<sequence>MKDGIRIVDQARQIQLQEQKTISV</sequence>
<protein>
    <submittedName>
        <fullName evidence="1">Uncharacterized protein</fullName>
    </submittedName>
</protein>
<name>A0A382Q2T4_9ZZZZ</name>
<evidence type="ECO:0000313" key="1">
    <source>
        <dbReference type="EMBL" id="SVC79245.1"/>
    </source>
</evidence>